<feature type="region of interest" description="Disordered" evidence="1">
    <location>
        <begin position="85"/>
        <end position="123"/>
    </location>
</feature>
<evidence type="ECO:0000313" key="2">
    <source>
        <dbReference type="EMBL" id="GAA0186164.1"/>
    </source>
</evidence>
<keyword evidence="3" id="KW-1185">Reference proteome</keyword>
<gene>
    <name evidence="2" type="ORF">LIER_33452</name>
</gene>
<proteinExistence type="predicted"/>
<name>A0AAV3RZ08_LITER</name>
<protein>
    <submittedName>
        <fullName evidence="2">Uncharacterized protein</fullName>
    </submittedName>
</protein>
<evidence type="ECO:0000313" key="3">
    <source>
        <dbReference type="Proteomes" id="UP001454036"/>
    </source>
</evidence>
<reference evidence="2 3" key="1">
    <citation type="submission" date="2024-01" db="EMBL/GenBank/DDBJ databases">
        <title>The complete chloroplast genome sequence of Lithospermum erythrorhizon: insights into the phylogenetic relationship among Boraginaceae species and the maternal lineages of purple gromwells.</title>
        <authorList>
            <person name="Okada T."/>
            <person name="Watanabe K."/>
        </authorList>
    </citation>
    <scope>NUCLEOTIDE SEQUENCE [LARGE SCALE GENOMIC DNA]</scope>
</reference>
<accession>A0AAV3RZ08</accession>
<evidence type="ECO:0000256" key="1">
    <source>
        <dbReference type="SAM" id="MobiDB-lite"/>
    </source>
</evidence>
<comment type="caution">
    <text evidence="2">The sequence shown here is derived from an EMBL/GenBank/DDBJ whole genome shotgun (WGS) entry which is preliminary data.</text>
</comment>
<dbReference type="Proteomes" id="UP001454036">
    <property type="component" value="Unassembled WGS sequence"/>
</dbReference>
<sequence length="123" mass="14138">MNLKLGQHISKWMAFRARVRALKAIYVVEIIDPNNNTFPLAYALVEIENKETREWFRKHLSEEIMIVSNDDGSSEVTEEGWTFMSDKKKPMTGPNLWPQTSSVAPHPPPMTKRKLARQGGLEE</sequence>
<organism evidence="2 3">
    <name type="scientific">Lithospermum erythrorhizon</name>
    <name type="common">Purple gromwell</name>
    <name type="synonym">Lithospermum officinale var. erythrorhizon</name>
    <dbReference type="NCBI Taxonomy" id="34254"/>
    <lineage>
        <taxon>Eukaryota</taxon>
        <taxon>Viridiplantae</taxon>
        <taxon>Streptophyta</taxon>
        <taxon>Embryophyta</taxon>
        <taxon>Tracheophyta</taxon>
        <taxon>Spermatophyta</taxon>
        <taxon>Magnoliopsida</taxon>
        <taxon>eudicotyledons</taxon>
        <taxon>Gunneridae</taxon>
        <taxon>Pentapetalae</taxon>
        <taxon>asterids</taxon>
        <taxon>lamiids</taxon>
        <taxon>Boraginales</taxon>
        <taxon>Boraginaceae</taxon>
        <taxon>Boraginoideae</taxon>
        <taxon>Lithospermeae</taxon>
        <taxon>Lithospermum</taxon>
    </lineage>
</organism>
<dbReference type="EMBL" id="BAABME010013430">
    <property type="protein sequence ID" value="GAA0186164.1"/>
    <property type="molecule type" value="Genomic_DNA"/>
</dbReference>
<dbReference type="AlphaFoldDB" id="A0AAV3RZ08"/>